<dbReference type="InterPro" id="IPR000073">
    <property type="entry name" value="AB_hydrolase_1"/>
</dbReference>
<proteinExistence type="predicted"/>
<dbReference type="InterPro" id="IPR029058">
    <property type="entry name" value="AB_hydrolase_fold"/>
</dbReference>
<evidence type="ECO:0000259" key="2">
    <source>
        <dbReference type="Pfam" id="PF00561"/>
    </source>
</evidence>
<evidence type="ECO:0000313" key="3">
    <source>
        <dbReference type="EMBL" id="VFJ63585.1"/>
    </source>
</evidence>
<dbReference type="InterPro" id="IPR008220">
    <property type="entry name" value="HAT_MetX-like"/>
</dbReference>
<dbReference type="PANTHER" id="PTHR32268">
    <property type="entry name" value="HOMOSERINE O-ACETYLTRANSFERASE"/>
    <property type="match status" value="1"/>
</dbReference>
<name>A0A450TA50_9GAMM</name>
<dbReference type="GO" id="GO:0009086">
    <property type="term" value="P:methionine biosynthetic process"/>
    <property type="evidence" value="ECO:0007669"/>
    <property type="project" value="TreeGrafter"/>
</dbReference>
<protein>
    <submittedName>
        <fullName evidence="3">Homoserine acetyltransferase</fullName>
    </submittedName>
</protein>
<dbReference type="GO" id="GO:0004414">
    <property type="term" value="F:homoserine O-acetyltransferase activity"/>
    <property type="evidence" value="ECO:0007669"/>
    <property type="project" value="TreeGrafter"/>
</dbReference>
<reference evidence="3" key="1">
    <citation type="submission" date="2019-02" db="EMBL/GenBank/DDBJ databases">
        <authorList>
            <person name="Gruber-Vodicka R. H."/>
            <person name="Seah K. B. B."/>
        </authorList>
    </citation>
    <scope>NUCLEOTIDE SEQUENCE</scope>
    <source>
        <strain evidence="3">BECK_DK161</strain>
    </source>
</reference>
<dbReference type="PANTHER" id="PTHR32268:SF11">
    <property type="entry name" value="HOMOSERINE O-ACETYLTRANSFERASE"/>
    <property type="match status" value="1"/>
</dbReference>
<dbReference type="SUPFAM" id="SSF53474">
    <property type="entry name" value="alpha/beta-Hydrolases"/>
    <property type="match status" value="1"/>
</dbReference>
<gene>
    <name evidence="3" type="ORF">BECKDK2373C_GA0170839_11099</name>
</gene>
<sequence>MDIEKRHKIILNKKKEIDDGIMEYVIELSSPVYLESGITAESLKIRFRTYGALNASKGNAILLFHPLSFGLEGFARPDQDKNWWTKLVGPGRCLDTGRYCLIIGSIPFLAEQIAPLSPEEEALFLTFGDVARIQKNIVDYLGIPRLYAVTGGSYGAMAALAFSVHFRTSVRHAIIISATHRAHTNQIMIRRVQEKILGFMRTNSDDTESIVGLVKLISLLHYRKLDIYESFLEDEPDIEGYLEQCREGMRAKADLRLYINALRMMNAFDVSEEIESGDFELHIWAVPSDNMYTLEQHRAFYDYVARRGIKAHFSIIDSDKGHDAFLMDEEKLIPCFSKILNREI</sequence>
<dbReference type="GO" id="GO:0009092">
    <property type="term" value="P:homoserine metabolic process"/>
    <property type="evidence" value="ECO:0007669"/>
    <property type="project" value="TreeGrafter"/>
</dbReference>
<dbReference type="Pfam" id="PF00561">
    <property type="entry name" value="Abhydrolase_1"/>
    <property type="match status" value="1"/>
</dbReference>
<accession>A0A450TA50</accession>
<feature type="domain" description="AB hydrolase-1" evidence="2">
    <location>
        <begin position="126"/>
        <end position="208"/>
    </location>
</feature>
<keyword evidence="1 3" id="KW-0808">Transferase</keyword>
<dbReference type="EMBL" id="CAADEY010000109">
    <property type="protein sequence ID" value="VFJ63585.1"/>
    <property type="molecule type" value="Genomic_DNA"/>
</dbReference>
<organism evidence="3">
    <name type="scientific">Candidatus Kentrum sp. DK</name>
    <dbReference type="NCBI Taxonomy" id="2126562"/>
    <lineage>
        <taxon>Bacteria</taxon>
        <taxon>Pseudomonadati</taxon>
        <taxon>Pseudomonadota</taxon>
        <taxon>Gammaproteobacteria</taxon>
        <taxon>Candidatus Kentrum</taxon>
    </lineage>
</organism>
<dbReference type="Gene3D" id="3.40.50.1820">
    <property type="entry name" value="alpha/beta hydrolase"/>
    <property type="match status" value="1"/>
</dbReference>
<evidence type="ECO:0000256" key="1">
    <source>
        <dbReference type="ARBA" id="ARBA00022679"/>
    </source>
</evidence>
<dbReference type="AlphaFoldDB" id="A0A450TA50"/>